<protein>
    <submittedName>
        <fullName evidence="1">Uncharacterized protein</fullName>
    </submittedName>
</protein>
<sequence length="41" mass="4638">MLAEQCDQIVTFGNCLHEHPGVSKLPQTQNWLTPFSPLFPI</sequence>
<reference evidence="1" key="2">
    <citation type="journal article" date="2015" name="Fish Shellfish Immunol.">
        <title>Early steps in the European eel (Anguilla anguilla)-Vibrio vulnificus interaction in the gills: Role of the RtxA13 toxin.</title>
        <authorList>
            <person name="Callol A."/>
            <person name="Pajuelo D."/>
            <person name="Ebbesson L."/>
            <person name="Teles M."/>
            <person name="MacKenzie S."/>
            <person name="Amaro C."/>
        </authorList>
    </citation>
    <scope>NUCLEOTIDE SEQUENCE</scope>
</reference>
<reference evidence="1" key="1">
    <citation type="submission" date="2014-11" db="EMBL/GenBank/DDBJ databases">
        <authorList>
            <person name="Amaro Gonzalez C."/>
        </authorList>
    </citation>
    <scope>NUCLEOTIDE SEQUENCE</scope>
</reference>
<name>A0A0E9VCA6_ANGAN</name>
<dbReference type="EMBL" id="GBXM01033472">
    <property type="protein sequence ID" value="JAH75105.1"/>
    <property type="molecule type" value="Transcribed_RNA"/>
</dbReference>
<organism evidence="1">
    <name type="scientific">Anguilla anguilla</name>
    <name type="common">European freshwater eel</name>
    <name type="synonym">Muraena anguilla</name>
    <dbReference type="NCBI Taxonomy" id="7936"/>
    <lineage>
        <taxon>Eukaryota</taxon>
        <taxon>Metazoa</taxon>
        <taxon>Chordata</taxon>
        <taxon>Craniata</taxon>
        <taxon>Vertebrata</taxon>
        <taxon>Euteleostomi</taxon>
        <taxon>Actinopterygii</taxon>
        <taxon>Neopterygii</taxon>
        <taxon>Teleostei</taxon>
        <taxon>Anguilliformes</taxon>
        <taxon>Anguillidae</taxon>
        <taxon>Anguilla</taxon>
    </lineage>
</organism>
<dbReference type="AlphaFoldDB" id="A0A0E9VCA6"/>
<accession>A0A0E9VCA6</accession>
<evidence type="ECO:0000313" key="1">
    <source>
        <dbReference type="EMBL" id="JAH75105.1"/>
    </source>
</evidence>
<proteinExistence type="predicted"/>